<feature type="region of interest" description="Disordered" evidence="1">
    <location>
        <begin position="101"/>
        <end position="125"/>
    </location>
</feature>
<dbReference type="EMBL" id="JASCZI010090883">
    <property type="protein sequence ID" value="MED6147459.1"/>
    <property type="molecule type" value="Genomic_DNA"/>
</dbReference>
<comment type="caution">
    <text evidence="2">The sequence shown here is derived from an EMBL/GenBank/DDBJ whole genome shotgun (WGS) entry which is preliminary data.</text>
</comment>
<feature type="compositionally biased region" description="Basic and acidic residues" evidence="1">
    <location>
        <begin position="1"/>
        <end position="25"/>
    </location>
</feature>
<feature type="compositionally biased region" description="Polar residues" evidence="1">
    <location>
        <begin position="26"/>
        <end position="57"/>
    </location>
</feature>
<feature type="region of interest" description="Disordered" evidence="1">
    <location>
        <begin position="1"/>
        <end position="61"/>
    </location>
</feature>
<evidence type="ECO:0000313" key="2">
    <source>
        <dbReference type="EMBL" id="MED6147459.1"/>
    </source>
</evidence>
<accession>A0ABU6TFF8</accession>
<evidence type="ECO:0000256" key="1">
    <source>
        <dbReference type="SAM" id="MobiDB-lite"/>
    </source>
</evidence>
<reference evidence="2 3" key="1">
    <citation type="journal article" date="2023" name="Plants (Basel)">
        <title>Bridging the Gap: Combining Genomics and Transcriptomics Approaches to Understand Stylosanthes scabra, an Orphan Legume from the Brazilian Caatinga.</title>
        <authorList>
            <person name="Ferreira-Neto J.R.C."/>
            <person name="da Silva M.D."/>
            <person name="Binneck E."/>
            <person name="de Melo N.F."/>
            <person name="da Silva R.H."/>
            <person name="de Melo A.L.T.M."/>
            <person name="Pandolfi V."/>
            <person name="Bustamante F.O."/>
            <person name="Brasileiro-Vidal A.C."/>
            <person name="Benko-Iseppon A.M."/>
        </authorList>
    </citation>
    <scope>NUCLEOTIDE SEQUENCE [LARGE SCALE GENOMIC DNA]</scope>
    <source>
        <tissue evidence="2">Leaves</tissue>
    </source>
</reference>
<keyword evidence="3" id="KW-1185">Reference proteome</keyword>
<gene>
    <name evidence="2" type="ORF">PIB30_044215</name>
</gene>
<organism evidence="2 3">
    <name type="scientific">Stylosanthes scabra</name>
    <dbReference type="NCBI Taxonomy" id="79078"/>
    <lineage>
        <taxon>Eukaryota</taxon>
        <taxon>Viridiplantae</taxon>
        <taxon>Streptophyta</taxon>
        <taxon>Embryophyta</taxon>
        <taxon>Tracheophyta</taxon>
        <taxon>Spermatophyta</taxon>
        <taxon>Magnoliopsida</taxon>
        <taxon>eudicotyledons</taxon>
        <taxon>Gunneridae</taxon>
        <taxon>Pentapetalae</taxon>
        <taxon>rosids</taxon>
        <taxon>fabids</taxon>
        <taxon>Fabales</taxon>
        <taxon>Fabaceae</taxon>
        <taxon>Papilionoideae</taxon>
        <taxon>50 kb inversion clade</taxon>
        <taxon>dalbergioids sensu lato</taxon>
        <taxon>Dalbergieae</taxon>
        <taxon>Pterocarpus clade</taxon>
        <taxon>Stylosanthes</taxon>
    </lineage>
</organism>
<name>A0ABU6TFF8_9FABA</name>
<dbReference type="Proteomes" id="UP001341840">
    <property type="component" value="Unassembled WGS sequence"/>
</dbReference>
<feature type="compositionally biased region" description="Polar residues" evidence="1">
    <location>
        <begin position="106"/>
        <end position="125"/>
    </location>
</feature>
<protein>
    <submittedName>
        <fullName evidence="2">Uncharacterized protein</fullName>
    </submittedName>
</protein>
<proteinExistence type="predicted"/>
<sequence>MKENEEKEESKPEQDLEEGKSKEASDTQPEGTSTESEFLSFQSGNLSRVWSSPSAPNVGTEFEEQEDIMIVGQTKVTEQNLVPINRASLWDQRHHSHISHYHETPKNSLVSSDSIGSNGVQVQHV</sequence>
<evidence type="ECO:0000313" key="3">
    <source>
        <dbReference type="Proteomes" id="UP001341840"/>
    </source>
</evidence>